<evidence type="ECO:0000259" key="2">
    <source>
        <dbReference type="Pfam" id="PF11887"/>
    </source>
</evidence>
<accession>A0ABV3FTK9</accession>
<feature type="domain" description="Mce/MlaD" evidence="1">
    <location>
        <begin position="36"/>
        <end position="109"/>
    </location>
</feature>
<dbReference type="EMBL" id="JBFAKC010000005">
    <property type="protein sequence ID" value="MEV0708718.1"/>
    <property type="molecule type" value="Genomic_DNA"/>
</dbReference>
<proteinExistence type="predicted"/>
<dbReference type="InterPro" id="IPR024516">
    <property type="entry name" value="Mce_C"/>
</dbReference>
<keyword evidence="4" id="KW-1185">Reference proteome</keyword>
<gene>
    <name evidence="3" type="ORF">AB0I48_14230</name>
</gene>
<dbReference type="NCBIfam" id="TIGR00996">
    <property type="entry name" value="Mtu_fam_mce"/>
    <property type="match status" value="1"/>
</dbReference>
<organism evidence="3 4">
    <name type="scientific">Nocardia aurea</name>
    <dbReference type="NCBI Taxonomy" id="2144174"/>
    <lineage>
        <taxon>Bacteria</taxon>
        <taxon>Bacillati</taxon>
        <taxon>Actinomycetota</taxon>
        <taxon>Actinomycetes</taxon>
        <taxon>Mycobacteriales</taxon>
        <taxon>Nocardiaceae</taxon>
        <taxon>Nocardia</taxon>
    </lineage>
</organism>
<dbReference type="InterPro" id="IPR003399">
    <property type="entry name" value="Mce/MlaD"/>
</dbReference>
<sequence length="345" mass="36932">MSYRRPLVGVTLFLVIALVSTWMVGATLQRGVPGRTHSYSAMFTDVSGLRVGDDVRMAGVQVGRVEAVEIEGTAAEVTFEVQRDQILYGNTQVAVTYQNLIGQRYLGLSLADFGEPEPLKPGARIPLEHTEPSFDLSGLLNGFQPLFGLLDPEDVDDITSALIRALQGEDSAIPTLIAQTATLAQSFAGPDEILGSIIDNLSRVVGDLAKQTGDLATTIGQTRKIFDGLYERRDTLLDQTAAIAAVVDRASHVVQGAAPSMNRFIERPSGFAAHFVNNKASFAYLAHNLPLLLQTLGRIVDQGAYLTAYVCDIGFSVVPGIDPLIASILGIASPSGKPEHSPICR</sequence>
<dbReference type="Pfam" id="PF02470">
    <property type="entry name" value="MlaD"/>
    <property type="match status" value="1"/>
</dbReference>
<evidence type="ECO:0000313" key="3">
    <source>
        <dbReference type="EMBL" id="MEV0708718.1"/>
    </source>
</evidence>
<protein>
    <submittedName>
        <fullName evidence="3">MlaD family protein</fullName>
    </submittedName>
</protein>
<evidence type="ECO:0000313" key="4">
    <source>
        <dbReference type="Proteomes" id="UP001551695"/>
    </source>
</evidence>
<dbReference type="InterPro" id="IPR052336">
    <property type="entry name" value="MlaD_Phospholipid_Transporter"/>
</dbReference>
<dbReference type="InterPro" id="IPR005693">
    <property type="entry name" value="Mce"/>
</dbReference>
<dbReference type="Proteomes" id="UP001551695">
    <property type="component" value="Unassembled WGS sequence"/>
</dbReference>
<dbReference type="RefSeq" id="WP_357783693.1">
    <property type="nucleotide sequence ID" value="NZ_JBFAKC010000005.1"/>
</dbReference>
<feature type="domain" description="Mammalian cell entry C-terminal" evidence="2">
    <location>
        <begin position="116"/>
        <end position="289"/>
    </location>
</feature>
<evidence type="ECO:0000259" key="1">
    <source>
        <dbReference type="Pfam" id="PF02470"/>
    </source>
</evidence>
<reference evidence="3 4" key="1">
    <citation type="submission" date="2024-06" db="EMBL/GenBank/DDBJ databases">
        <title>The Natural Products Discovery Center: Release of the First 8490 Sequenced Strains for Exploring Actinobacteria Biosynthetic Diversity.</title>
        <authorList>
            <person name="Kalkreuter E."/>
            <person name="Kautsar S.A."/>
            <person name="Yang D."/>
            <person name="Bader C.D."/>
            <person name="Teijaro C.N."/>
            <person name="Fluegel L."/>
            <person name="Davis C.M."/>
            <person name="Simpson J.R."/>
            <person name="Lauterbach L."/>
            <person name="Steele A.D."/>
            <person name="Gui C."/>
            <person name="Meng S."/>
            <person name="Li G."/>
            <person name="Viehrig K."/>
            <person name="Ye F."/>
            <person name="Su P."/>
            <person name="Kiefer A.F."/>
            <person name="Nichols A."/>
            <person name="Cepeda A.J."/>
            <person name="Yan W."/>
            <person name="Fan B."/>
            <person name="Jiang Y."/>
            <person name="Adhikari A."/>
            <person name="Zheng C.-J."/>
            <person name="Schuster L."/>
            <person name="Cowan T.M."/>
            <person name="Smanski M.J."/>
            <person name="Chevrette M.G."/>
            <person name="De Carvalho L.P.S."/>
            <person name="Shen B."/>
        </authorList>
    </citation>
    <scope>NUCLEOTIDE SEQUENCE [LARGE SCALE GENOMIC DNA]</scope>
    <source>
        <strain evidence="3 4">NPDC050403</strain>
    </source>
</reference>
<dbReference type="PANTHER" id="PTHR33371">
    <property type="entry name" value="INTERMEMBRANE PHOSPHOLIPID TRANSPORT SYSTEM BINDING PROTEIN MLAD-RELATED"/>
    <property type="match status" value="1"/>
</dbReference>
<name>A0ABV3FTK9_9NOCA</name>
<dbReference type="Pfam" id="PF11887">
    <property type="entry name" value="Mce4_CUP1"/>
    <property type="match status" value="1"/>
</dbReference>
<dbReference type="PANTHER" id="PTHR33371:SF17">
    <property type="entry name" value="MCE-FAMILY PROTEIN MCE1B"/>
    <property type="match status" value="1"/>
</dbReference>
<comment type="caution">
    <text evidence="3">The sequence shown here is derived from an EMBL/GenBank/DDBJ whole genome shotgun (WGS) entry which is preliminary data.</text>
</comment>